<dbReference type="GO" id="GO:0003697">
    <property type="term" value="F:single-stranded DNA binding"/>
    <property type="evidence" value="ECO:0007669"/>
    <property type="project" value="InterPro"/>
</dbReference>
<feature type="domain" description="Endonuclease GajA/Old nuclease/RecF-like AAA" evidence="6">
    <location>
        <begin position="1"/>
        <end position="48"/>
    </location>
</feature>
<proteinExistence type="inferred from homology"/>
<accession>A0A101FZ49</accession>
<keyword evidence="5" id="KW-0238">DNA-binding</keyword>
<dbReference type="SUPFAM" id="SSF52540">
    <property type="entry name" value="P-loop containing nucleoside triphosphate hydrolases"/>
    <property type="match status" value="1"/>
</dbReference>
<dbReference type="InterPro" id="IPR027417">
    <property type="entry name" value="P-loop_NTPase"/>
</dbReference>
<reference evidence="7 8" key="1">
    <citation type="journal article" date="2015" name="MBio">
        <title>Genome-Resolved Metagenomic Analysis Reveals Roles for Candidate Phyla and Other Microbial Community Members in Biogeochemical Transformations in Oil Reservoirs.</title>
        <authorList>
            <person name="Hu P."/>
            <person name="Tom L."/>
            <person name="Singh A."/>
            <person name="Thomas B.C."/>
            <person name="Baker B.J."/>
            <person name="Piceno Y.M."/>
            <person name="Andersen G.L."/>
            <person name="Banfield J.F."/>
        </authorList>
    </citation>
    <scope>NUCLEOTIDE SEQUENCE [LARGE SCALE GENOMIC DNA]</scope>
    <source>
        <strain evidence="7">46_16</strain>
    </source>
</reference>
<keyword evidence="4" id="KW-0067">ATP-binding</keyword>
<keyword evidence="2" id="KW-0235">DNA replication</keyword>
<dbReference type="GO" id="GO:0005524">
    <property type="term" value="F:ATP binding"/>
    <property type="evidence" value="ECO:0007669"/>
    <property type="project" value="UniProtKB-KW"/>
</dbReference>
<dbReference type="InterPro" id="IPR001238">
    <property type="entry name" value="DNA-binding_RecF"/>
</dbReference>
<dbReference type="PANTHER" id="PTHR32182:SF0">
    <property type="entry name" value="DNA REPLICATION AND REPAIR PROTEIN RECF"/>
    <property type="match status" value="1"/>
</dbReference>
<sequence length="255" mass="28972">MFLKHLSLTNFRNFKRLEVDIPPNVTVMVGNNAQGKTSFLEAVYFFSTLTSVQAGRDRELINFLALEEELPVARLVMDFSRSGSDHQMEARLILGNGGNGNARLRKEVLLDGVKRPLQHALGNFNSVIFLPQMTEIIEDGPDVRRRYLDMTIAQVYPGYARELSAYLQTISQRNALLKNMAERGGDPAQLDFWDERVAEKGSFIMRTRIQMLQEFEQLASATHLELSEQRSDLTIQYLPGFDFLHSTQAQNSLVS</sequence>
<keyword evidence="3" id="KW-0547">Nucleotide-binding</keyword>
<dbReference type="PROSITE" id="PS00617">
    <property type="entry name" value="RECF_1"/>
    <property type="match status" value="1"/>
</dbReference>
<comment type="caution">
    <text evidence="7">The sequence shown here is derived from an EMBL/GenBank/DDBJ whole genome shotgun (WGS) entry which is preliminary data.</text>
</comment>
<evidence type="ECO:0000313" key="8">
    <source>
        <dbReference type="Proteomes" id="UP000064249"/>
    </source>
</evidence>
<dbReference type="Gene3D" id="3.40.50.300">
    <property type="entry name" value="P-loop containing nucleotide triphosphate hydrolases"/>
    <property type="match status" value="1"/>
</dbReference>
<keyword evidence="1" id="KW-0963">Cytoplasm</keyword>
<dbReference type="EMBL" id="LGFU01000002">
    <property type="protein sequence ID" value="KUK47054.1"/>
    <property type="molecule type" value="Genomic_DNA"/>
</dbReference>
<dbReference type="GO" id="GO:0000731">
    <property type="term" value="P:DNA synthesis involved in DNA repair"/>
    <property type="evidence" value="ECO:0007669"/>
    <property type="project" value="TreeGrafter"/>
</dbReference>
<evidence type="ECO:0000259" key="6">
    <source>
        <dbReference type="Pfam" id="PF13175"/>
    </source>
</evidence>
<evidence type="ECO:0000256" key="4">
    <source>
        <dbReference type="ARBA" id="ARBA00022840"/>
    </source>
</evidence>
<dbReference type="PANTHER" id="PTHR32182">
    <property type="entry name" value="DNA REPLICATION AND REPAIR PROTEIN RECF"/>
    <property type="match status" value="1"/>
</dbReference>
<dbReference type="GO" id="GO:0006260">
    <property type="term" value="P:DNA replication"/>
    <property type="evidence" value="ECO:0007669"/>
    <property type="project" value="UniProtKB-KW"/>
</dbReference>
<dbReference type="Proteomes" id="UP000064249">
    <property type="component" value="Unassembled WGS sequence"/>
</dbReference>
<dbReference type="HAMAP" id="MF_00365">
    <property type="entry name" value="RecF"/>
    <property type="match status" value="1"/>
</dbReference>
<evidence type="ECO:0000256" key="3">
    <source>
        <dbReference type="ARBA" id="ARBA00022741"/>
    </source>
</evidence>
<dbReference type="InterPro" id="IPR018078">
    <property type="entry name" value="DNA-binding_RecF_CS"/>
</dbReference>
<evidence type="ECO:0000256" key="1">
    <source>
        <dbReference type="ARBA" id="ARBA00022490"/>
    </source>
</evidence>
<evidence type="ECO:0000313" key="7">
    <source>
        <dbReference type="EMBL" id="KUK47054.1"/>
    </source>
</evidence>
<dbReference type="NCBIfam" id="TIGR00611">
    <property type="entry name" value="recf"/>
    <property type="match status" value="1"/>
</dbReference>
<dbReference type="Pfam" id="PF13175">
    <property type="entry name" value="AAA_15"/>
    <property type="match status" value="1"/>
</dbReference>
<dbReference type="InterPro" id="IPR042174">
    <property type="entry name" value="RecF_2"/>
</dbReference>
<evidence type="ECO:0000256" key="2">
    <source>
        <dbReference type="ARBA" id="ARBA00022705"/>
    </source>
</evidence>
<name>A0A101FZ49_9CHLR</name>
<protein>
    <submittedName>
        <fullName evidence="7">DNA replication and repair protein RecF</fullName>
    </submittedName>
</protein>
<feature type="non-terminal residue" evidence="7">
    <location>
        <position position="255"/>
    </location>
</feature>
<dbReference type="Gene3D" id="1.20.1050.90">
    <property type="entry name" value="RecF/RecN/SMC, N-terminal domain"/>
    <property type="match status" value="1"/>
</dbReference>
<gene>
    <name evidence="7" type="ORF">XD73_0123</name>
</gene>
<organism evidence="7 8">
    <name type="scientific">Anaerolinea thermophila</name>
    <dbReference type="NCBI Taxonomy" id="167964"/>
    <lineage>
        <taxon>Bacteria</taxon>
        <taxon>Bacillati</taxon>
        <taxon>Chloroflexota</taxon>
        <taxon>Anaerolineae</taxon>
        <taxon>Anaerolineales</taxon>
        <taxon>Anaerolineaceae</taxon>
        <taxon>Anaerolinea</taxon>
    </lineage>
</organism>
<dbReference type="GO" id="GO:0006302">
    <property type="term" value="P:double-strand break repair"/>
    <property type="evidence" value="ECO:0007669"/>
    <property type="project" value="TreeGrafter"/>
</dbReference>
<dbReference type="AlphaFoldDB" id="A0A101FZ49"/>
<evidence type="ECO:0000256" key="5">
    <source>
        <dbReference type="ARBA" id="ARBA00023125"/>
    </source>
</evidence>
<dbReference type="InterPro" id="IPR041685">
    <property type="entry name" value="AAA_GajA/Old/RecF-like"/>
</dbReference>